<protein>
    <submittedName>
        <fullName evidence="1">Uncharacterized protein</fullName>
    </submittedName>
</protein>
<dbReference type="AlphaFoldDB" id="A0A6B0XY11"/>
<name>A0A6B0XY11_9RHOB</name>
<accession>A0A6B0XY11</accession>
<comment type="caution">
    <text evidence="1">The sequence shown here is derived from an EMBL/GenBank/DDBJ whole genome shotgun (WGS) entry which is preliminary data.</text>
</comment>
<organism evidence="1">
    <name type="scientific">Boseongicola sp. SB0664_bin_43</name>
    <dbReference type="NCBI Taxonomy" id="2604844"/>
    <lineage>
        <taxon>Bacteria</taxon>
        <taxon>Pseudomonadati</taxon>
        <taxon>Pseudomonadota</taxon>
        <taxon>Alphaproteobacteria</taxon>
        <taxon>Rhodobacterales</taxon>
        <taxon>Paracoccaceae</taxon>
        <taxon>Boseongicola</taxon>
    </lineage>
</organism>
<sequence length="70" mass="7257">MHERGKNVRRMLPFPLLAATLGLAARDDETDLERAGVRRLAGCIAGHAIDEGNCLKCAAAGAVAGALADD</sequence>
<evidence type="ECO:0000313" key="1">
    <source>
        <dbReference type="EMBL" id="MXY32489.1"/>
    </source>
</evidence>
<gene>
    <name evidence="1" type="ORF">F4Y60_00035</name>
</gene>
<proteinExistence type="predicted"/>
<dbReference type="EMBL" id="VXRY01000002">
    <property type="protein sequence ID" value="MXY32489.1"/>
    <property type="molecule type" value="Genomic_DNA"/>
</dbReference>
<reference evidence="1" key="1">
    <citation type="submission" date="2019-09" db="EMBL/GenBank/DDBJ databases">
        <title>Characterisation of the sponge microbiome using genome-centric metagenomics.</title>
        <authorList>
            <person name="Engelberts J.P."/>
            <person name="Robbins S.J."/>
            <person name="De Goeij J.M."/>
            <person name="Aranda M."/>
            <person name="Bell S.C."/>
            <person name="Webster N.S."/>
        </authorList>
    </citation>
    <scope>NUCLEOTIDE SEQUENCE</scope>
    <source>
        <strain evidence="1">SB0664_bin_43</strain>
    </source>
</reference>